<feature type="signal peptide" evidence="1">
    <location>
        <begin position="1"/>
        <end position="23"/>
    </location>
</feature>
<dbReference type="PANTHER" id="PTHR43308:SF5">
    <property type="entry name" value="S-LAYER PROTEIN _ PEPTIDOGLYCAN ENDO-BETA-N-ACETYLGLUCOSAMINIDASE"/>
    <property type="match status" value="1"/>
</dbReference>
<accession>A0A3T1CYS7</accession>
<reference evidence="3 4" key="1">
    <citation type="submission" date="2019-01" db="EMBL/GenBank/DDBJ databases">
        <title>Complete genome sequence of Cohnella hallensis HS21 isolated from Korean fir (Abies koreana) rhizospheric soil.</title>
        <authorList>
            <person name="Jiang L."/>
            <person name="Kang S.W."/>
            <person name="Kim S."/>
            <person name="Jung J."/>
            <person name="Kim C.Y."/>
            <person name="Kim D.H."/>
            <person name="Kim S.W."/>
            <person name="Lee J."/>
        </authorList>
    </citation>
    <scope>NUCLEOTIDE SEQUENCE [LARGE SCALE GENOMIC DNA]</scope>
    <source>
        <strain evidence="3 4">HS21</strain>
    </source>
</reference>
<evidence type="ECO:0000256" key="1">
    <source>
        <dbReference type="SAM" id="SignalP"/>
    </source>
</evidence>
<dbReference type="PANTHER" id="PTHR43308">
    <property type="entry name" value="OUTER MEMBRANE PROTEIN ALPHA-RELATED"/>
    <property type="match status" value="1"/>
</dbReference>
<gene>
    <name evidence="3" type="ORF">KCTCHS21_03830</name>
</gene>
<feature type="chain" id="PRO_5038466161" description="SLH domain-containing protein" evidence="1">
    <location>
        <begin position="24"/>
        <end position="442"/>
    </location>
</feature>
<name>A0A3T1CYS7_9BACL</name>
<evidence type="ECO:0000313" key="3">
    <source>
        <dbReference type="EMBL" id="BBI30984.1"/>
    </source>
</evidence>
<dbReference type="KEGG" id="cohn:KCTCHS21_03830"/>
<dbReference type="Proteomes" id="UP000289856">
    <property type="component" value="Chromosome"/>
</dbReference>
<protein>
    <recommendedName>
        <fullName evidence="2">SLH domain-containing protein</fullName>
    </recommendedName>
</protein>
<dbReference type="Pfam" id="PF00395">
    <property type="entry name" value="SLH"/>
    <property type="match status" value="3"/>
</dbReference>
<sequence length="442" mass="47254">MKSKWLGLLLTIVLMLTILPVHAFASDIYHITVSTNANQVTVTGGNPSFAGQTVTVRIVDSFSRNILADEMKAQSNGNYAFGPYILENGSYTAFIGGISTPESKAFTVNSVTPPSSGGDGGGVAPSNSYTIAASNSAEFTLNGVKFLVPAGATEKSISVTVDKIADISGLPKDAILQILGDVFEVKKNSEMDFLKPITIVLPFDKSKVDFDKNTVAVYWLDEKTNKWVQLNDTKVDRGTGNVSGNTTHFTKFAVMVSERIQVPTPSTNDSGLIDIKSHWAEANIRALVKLGAISGYPDQTFKPDNNITRAEFVSILVKALELTAPDSKVFVDTNGHWAKDSIGTAAALEIVTGYKDNTFRPNDLITREQMAAMAVRAAKLNSSTNAIVFKDSSSISNWAVEALSAAADKGLISGYTDGTVKPKANTIRAEAATVILRTIGLK</sequence>
<dbReference type="InterPro" id="IPR001119">
    <property type="entry name" value="SLH_dom"/>
</dbReference>
<dbReference type="Gene3D" id="2.60.220.30">
    <property type="match status" value="1"/>
</dbReference>
<evidence type="ECO:0000259" key="2">
    <source>
        <dbReference type="PROSITE" id="PS51272"/>
    </source>
</evidence>
<keyword evidence="1" id="KW-0732">Signal</keyword>
<dbReference type="InterPro" id="IPR051465">
    <property type="entry name" value="Cell_Envelope_Struct_Comp"/>
</dbReference>
<dbReference type="RefSeq" id="WP_130604872.1">
    <property type="nucleotide sequence ID" value="NZ_AP019400.1"/>
</dbReference>
<proteinExistence type="predicted"/>
<dbReference type="OrthoDB" id="504962at2"/>
<evidence type="ECO:0000313" key="4">
    <source>
        <dbReference type="Proteomes" id="UP000289856"/>
    </source>
</evidence>
<organism evidence="3 4">
    <name type="scientific">Cohnella abietis</name>
    <dbReference type="NCBI Taxonomy" id="2507935"/>
    <lineage>
        <taxon>Bacteria</taxon>
        <taxon>Bacillati</taxon>
        <taxon>Bacillota</taxon>
        <taxon>Bacilli</taxon>
        <taxon>Bacillales</taxon>
        <taxon>Paenibacillaceae</taxon>
        <taxon>Cohnella</taxon>
    </lineage>
</organism>
<feature type="domain" description="SLH" evidence="2">
    <location>
        <begin position="267"/>
        <end position="324"/>
    </location>
</feature>
<feature type="domain" description="SLH" evidence="2">
    <location>
        <begin position="389"/>
        <end position="442"/>
    </location>
</feature>
<feature type="domain" description="SLH" evidence="2">
    <location>
        <begin position="325"/>
        <end position="388"/>
    </location>
</feature>
<dbReference type="PROSITE" id="PS51272">
    <property type="entry name" value="SLH"/>
    <property type="match status" value="3"/>
</dbReference>
<keyword evidence="4" id="KW-1185">Reference proteome</keyword>
<dbReference type="EMBL" id="AP019400">
    <property type="protein sequence ID" value="BBI30984.1"/>
    <property type="molecule type" value="Genomic_DNA"/>
</dbReference>
<dbReference type="AlphaFoldDB" id="A0A3T1CYS7"/>